<evidence type="ECO:0000256" key="3">
    <source>
        <dbReference type="ARBA" id="ARBA00022989"/>
    </source>
</evidence>
<evidence type="ECO:0000256" key="1">
    <source>
        <dbReference type="ARBA" id="ARBA00004167"/>
    </source>
</evidence>
<proteinExistence type="predicted"/>
<dbReference type="PANTHER" id="PTHR31234">
    <property type="entry name" value="LATE EMBRYOGENESIS ABUNDANT (LEA) HYDROXYPROLINE-RICH GLYCOPROTEIN FAMILY"/>
    <property type="match status" value="1"/>
</dbReference>
<evidence type="ECO:0000313" key="8">
    <source>
        <dbReference type="Proteomes" id="UP000257109"/>
    </source>
</evidence>
<dbReference type="EMBL" id="QJKJ01011178">
    <property type="protein sequence ID" value="RDX71838.1"/>
    <property type="molecule type" value="Genomic_DNA"/>
</dbReference>
<keyword evidence="3 5" id="KW-1133">Transmembrane helix</keyword>
<feature type="non-terminal residue" evidence="7">
    <location>
        <position position="1"/>
    </location>
</feature>
<keyword evidence="8" id="KW-1185">Reference proteome</keyword>
<gene>
    <name evidence="7" type="ORF">CR513_48756</name>
</gene>
<dbReference type="InterPro" id="IPR004864">
    <property type="entry name" value="LEA_2"/>
</dbReference>
<dbReference type="Gene3D" id="2.60.40.1820">
    <property type="match status" value="1"/>
</dbReference>
<dbReference type="AlphaFoldDB" id="A0A371F0L0"/>
<evidence type="ECO:0000256" key="5">
    <source>
        <dbReference type="SAM" id="Phobius"/>
    </source>
</evidence>
<dbReference type="Pfam" id="PF03168">
    <property type="entry name" value="LEA_2"/>
    <property type="match status" value="1"/>
</dbReference>
<dbReference type="GO" id="GO:0098542">
    <property type="term" value="P:defense response to other organism"/>
    <property type="evidence" value="ECO:0007669"/>
    <property type="project" value="InterPro"/>
</dbReference>
<dbReference type="PANTHER" id="PTHR31234:SF65">
    <property type="entry name" value="LATE EMBRYOGENESIS ABUNDANT PROTEIN, LEA_2 SUBGROUP"/>
    <property type="match status" value="1"/>
</dbReference>
<sequence>MRHNPIGSQILLRAPALIFPQKLVCKGNNPYCPYYPEAETMATRSLKICLAITTLLFIIVATVIVTLILTIFKPKNPVISIHPIDLENFQLLSPNSTSAPLGMVITIVNPNYGSFKYVNSTGYLKYHDTVIAEVPLETRLVPARSTTNVSTSAAIMTRKLIDDINFLQDVEVGAFNLTSTATLAGKVTVIKILRRKAKVYVTCDISFNITSVDFVSTCMSKIKL</sequence>
<accession>A0A371F0L0</accession>
<keyword evidence="2 5" id="KW-0812">Transmembrane</keyword>
<dbReference type="InterPro" id="IPR044839">
    <property type="entry name" value="NDR1-like"/>
</dbReference>
<dbReference type="GO" id="GO:0016020">
    <property type="term" value="C:membrane"/>
    <property type="evidence" value="ECO:0007669"/>
    <property type="project" value="UniProtKB-SubCell"/>
</dbReference>
<protein>
    <recommendedName>
        <fullName evidence="6">Late embryogenesis abundant protein LEA-2 subgroup domain-containing protein</fullName>
    </recommendedName>
</protein>
<organism evidence="7 8">
    <name type="scientific">Mucuna pruriens</name>
    <name type="common">Velvet bean</name>
    <name type="synonym">Dolichos pruriens</name>
    <dbReference type="NCBI Taxonomy" id="157652"/>
    <lineage>
        <taxon>Eukaryota</taxon>
        <taxon>Viridiplantae</taxon>
        <taxon>Streptophyta</taxon>
        <taxon>Embryophyta</taxon>
        <taxon>Tracheophyta</taxon>
        <taxon>Spermatophyta</taxon>
        <taxon>Magnoliopsida</taxon>
        <taxon>eudicotyledons</taxon>
        <taxon>Gunneridae</taxon>
        <taxon>Pentapetalae</taxon>
        <taxon>rosids</taxon>
        <taxon>fabids</taxon>
        <taxon>Fabales</taxon>
        <taxon>Fabaceae</taxon>
        <taxon>Papilionoideae</taxon>
        <taxon>50 kb inversion clade</taxon>
        <taxon>NPAAA clade</taxon>
        <taxon>indigoferoid/millettioid clade</taxon>
        <taxon>Phaseoleae</taxon>
        <taxon>Mucuna</taxon>
    </lineage>
</organism>
<evidence type="ECO:0000259" key="6">
    <source>
        <dbReference type="Pfam" id="PF03168"/>
    </source>
</evidence>
<comment type="subcellular location">
    <subcellularLocation>
        <location evidence="1">Membrane</location>
        <topology evidence="1">Single-pass membrane protein</topology>
    </subcellularLocation>
</comment>
<keyword evidence="4 5" id="KW-0472">Membrane</keyword>
<feature type="transmembrane region" description="Helical" evidence="5">
    <location>
        <begin position="48"/>
        <end position="72"/>
    </location>
</feature>
<reference evidence="7" key="1">
    <citation type="submission" date="2018-05" db="EMBL/GenBank/DDBJ databases">
        <title>Draft genome of Mucuna pruriens seed.</title>
        <authorList>
            <person name="Nnadi N.E."/>
            <person name="Vos R."/>
            <person name="Hasami M.H."/>
            <person name="Devisetty U.K."/>
            <person name="Aguiy J.C."/>
        </authorList>
    </citation>
    <scope>NUCLEOTIDE SEQUENCE [LARGE SCALE GENOMIC DNA]</scope>
    <source>
        <strain evidence="7">JCA_2017</strain>
    </source>
</reference>
<dbReference type="OrthoDB" id="674678at2759"/>
<evidence type="ECO:0000256" key="4">
    <source>
        <dbReference type="ARBA" id="ARBA00023136"/>
    </source>
</evidence>
<feature type="domain" description="Late embryogenesis abundant protein LEA-2 subgroup" evidence="6">
    <location>
        <begin position="105"/>
        <end position="201"/>
    </location>
</feature>
<evidence type="ECO:0000256" key="2">
    <source>
        <dbReference type="ARBA" id="ARBA00022692"/>
    </source>
</evidence>
<dbReference type="STRING" id="157652.A0A371F0L0"/>
<evidence type="ECO:0000313" key="7">
    <source>
        <dbReference type="EMBL" id="RDX71838.1"/>
    </source>
</evidence>
<name>A0A371F0L0_MUCPR</name>
<dbReference type="Proteomes" id="UP000257109">
    <property type="component" value="Unassembled WGS sequence"/>
</dbReference>
<comment type="caution">
    <text evidence="7">The sequence shown here is derived from an EMBL/GenBank/DDBJ whole genome shotgun (WGS) entry which is preliminary data.</text>
</comment>